<evidence type="ECO:0000256" key="3">
    <source>
        <dbReference type="ARBA" id="ARBA00022692"/>
    </source>
</evidence>
<dbReference type="Pfam" id="PF00335">
    <property type="entry name" value="Tetraspanin"/>
    <property type="match status" value="1"/>
</dbReference>
<organism evidence="7 8">
    <name type="scientific">Cuscuta epithymum</name>
    <dbReference type="NCBI Taxonomy" id="186058"/>
    <lineage>
        <taxon>Eukaryota</taxon>
        <taxon>Viridiplantae</taxon>
        <taxon>Streptophyta</taxon>
        <taxon>Embryophyta</taxon>
        <taxon>Tracheophyta</taxon>
        <taxon>Spermatophyta</taxon>
        <taxon>Magnoliopsida</taxon>
        <taxon>eudicotyledons</taxon>
        <taxon>Gunneridae</taxon>
        <taxon>Pentapetalae</taxon>
        <taxon>asterids</taxon>
        <taxon>lamiids</taxon>
        <taxon>Solanales</taxon>
        <taxon>Convolvulaceae</taxon>
        <taxon>Cuscuteae</taxon>
        <taxon>Cuscuta</taxon>
        <taxon>Cuscuta subgen. Cuscuta</taxon>
    </lineage>
</organism>
<name>A0AAV0C6A1_9ASTE</name>
<dbReference type="InterPro" id="IPR018499">
    <property type="entry name" value="Tetraspanin/Peripherin"/>
</dbReference>
<dbReference type="GO" id="GO:0009734">
    <property type="term" value="P:auxin-activated signaling pathway"/>
    <property type="evidence" value="ECO:0007669"/>
    <property type="project" value="InterPro"/>
</dbReference>
<comment type="caution">
    <text evidence="7">The sequence shown here is derived from an EMBL/GenBank/DDBJ whole genome shotgun (WGS) entry which is preliminary data.</text>
</comment>
<feature type="transmembrane region" description="Helical" evidence="6">
    <location>
        <begin position="48"/>
        <end position="69"/>
    </location>
</feature>
<keyword evidence="3 6" id="KW-0812">Transmembrane</keyword>
<dbReference type="GO" id="GO:0016020">
    <property type="term" value="C:membrane"/>
    <property type="evidence" value="ECO:0007669"/>
    <property type="project" value="UniProtKB-SubCell"/>
</dbReference>
<dbReference type="EMBL" id="CAMAPF010000016">
    <property type="protein sequence ID" value="CAH9069638.1"/>
    <property type="molecule type" value="Genomic_DNA"/>
</dbReference>
<keyword evidence="4 6" id="KW-1133">Transmembrane helix</keyword>
<dbReference type="AlphaFoldDB" id="A0AAV0C6A1"/>
<keyword evidence="8" id="KW-1185">Reference proteome</keyword>
<protein>
    <submittedName>
        <fullName evidence="7">Uncharacterized protein</fullName>
    </submittedName>
</protein>
<evidence type="ECO:0000256" key="1">
    <source>
        <dbReference type="ARBA" id="ARBA00004141"/>
    </source>
</evidence>
<gene>
    <name evidence="7" type="ORF">CEPIT_LOCUS3152</name>
</gene>
<dbReference type="PANTHER" id="PTHR32191">
    <property type="entry name" value="TETRASPANIN-8-RELATED"/>
    <property type="match status" value="1"/>
</dbReference>
<evidence type="ECO:0000256" key="6">
    <source>
        <dbReference type="SAM" id="Phobius"/>
    </source>
</evidence>
<proteinExistence type="inferred from homology"/>
<dbReference type="InterPro" id="IPR044991">
    <property type="entry name" value="TET_plant"/>
</dbReference>
<evidence type="ECO:0000256" key="4">
    <source>
        <dbReference type="ARBA" id="ARBA00022989"/>
    </source>
</evidence>
<evidence type="ECO:0000256" key="2">
    <source>
        <dbReference type="ARBA" id="ARBA00006840"/>
    </source>
</evidence>
<accession>A0AAV0C6A1</accession>
<feature type="transmembrane region" description="Helical" evidence="6">
    <location>
        <begin position="242"/>
        <end position="262"/>
    </location>
</feature>
<evidence type="ECO:0000313" key="7">
    <source>
        <dbReference type="EMBL" id="CAH9069638.1"/>
    </source>
</evidence>
<evidence type="ECO:0000256" key="5">
    <source>
        <dbReference type="ARBA" id="ARBA00023136"/>
    </source>
</evidence>
<evidence type="ECO:0000313" key="8">
    <source>
        <dbReference type="Proteomes" id="UP001152523"/>
    </source>
</evidence>
<keyword evidence="5 6" id="KW-0472">Membrane</keyword>
<dbReference type="Proteomes" id="UP001152523">
    <property type="component" value="Unassembled WGS sequence"/>
</dbReference>
<sequence length="270" mass="29822">MANNKMKERIQCVSFAFLYILPLLLSIIILVAAVWLSNSCVSFGIARGLVACGIAMLILGLLGCVAMSVRRAVGVESHLMNLLSAFYFLFTAIFSIVILGYVIYAFSVTGYSGSPDSVPDRAYVEYRLDHFSHALRRQVSGNWRWDPIISCLTPSIACAQLDNAYSSAQQLFAAHLNPLQSGCCMPSAECEYTFVSSTNWTPNNQTGGDCANWSIDQRQLCYSCDSCKTGFLANMTKRIRKASLIILIPTLVSIFVLVGNFIDFCNHNRD</sequence>
<feature type="transmembrane region" description="Helical" evidence="6">
    <location>
        <begin position="12"/>
        <end position="36"/>
    </location>
</feature>
<comment type="subcellular location">
    <subcellularLocation>
        <location evidence="1">Membrane</location>
        <topology evidence="1">Multi-pass membrane protein</topology>
    </subcellularLocation>
</comment>
<feature type="transmembrane region" description="Helical" evidence="6">
    <location>
        <begin position="81"/>
        <end position="106"/>
    </location>
</feature>
<comment type="similarity">
    <text evidence="2">Belongs to the tetraspanin (TM4SF) family.</text>
</comment>
<reference evidence="7" key="1">
    <citation type="submission" date="2022-07" db="EMBL/GenBank/DDBJ databases">
        <authorList>
            <person name="Macas J."/>
            <person name="Novak P."/>
            <person name="Neumann P."/>
        </authorList>
    </citation>
    <scope>NUCLEOTIDE SEQUENCE</scope>
</reference>